<name>A0A812DA09_ACAPH</name>
<evidence type="ECO:0000313" key="4">
    <source>
        <dbReference type="Proteomes" id="UP000597762"/>
    </source>
</evidence>
<feature type="compositionally biased region" description="Basic and acidic residues" evidence="1">
    <location>
        <begin position="169"/>
        <end position="179"/>
    </location>
</feature>
<evidence type="ECO:0000256" key="1">
    <source>
        <dbReference type="SAM" id="MobiDB-lite"/>
    </source>
</evidence>
<dbReference type="Proteomes" id="UP000597762">
    <property type="component" value="Unassembled WGS sequence"/>
</dbReference>
<keyword evidence="2" id="KW-1133">Transmembrane helix</keyword>
<feature type="compositionally biased region" description="Low complexity" evidence="1">
    <location>
        <begin position="1"/>
        <end position="12"/>
    </location>
</feature>
<dbReference type="OrthoDB" id="10657295at2759"/>
<evidence type="ECO:0000256" key="2">
    <source>
        <dbReference type="SAM" id="Phobius"/>
    </source>
</evidence>
<dbReference type="EMBL" id="CAHIKZ030003209">
    <property type="protein sequence ID" value="CAE1297589.1"/>
    <property type="molecule type" value="Genomic_DNA"/>
</dbReference>
<feature type="region of interest" description="Disordered" evidence="1">
    <location>
        <begin position="130"/>
        <end position="206"/>
    </location>
</feature>
<gene>
    <name evidence="3" type="ORF">SPHA_52078</name>
</gene>
<keyword evidence="4" id="KW-1185">Reference proteome</keyword>
<feature type="region of interest" description="Disordered" evidence="1">
    <location>
        <begin position="1"/>
        <end position="95"/>
    </location>
</feature>
<reference evidence="3" key="1">
    <citation type="submission" date="2021-01" db="EMBL/GenBank/DDBJ databases">
        <authorList>
            <person name="Li R."/>
            <person name="Bekaert M."/>
        </authorList>
    </citation>
    <scope>NUCLEOTIDE SEQUENCE</scope>
    <source>
        <strain evidence="3">Farmed</strain>
    </source>
</reference>
<feature type="transmembrane region" description="Helical" evidence="2">
    <location>
        <begin position="103"/>
        <end position="124"/>
    </location>
</feature>
<keyword evidence="2" id="KW-0472">Membrane</keyword>
<organism evidence="3 4">
    <name type="scientific">Acanthosepion pharaonis</name>
    <name type="common">Pharaoh cuttlefish</name>
    <name type="synonym">Sepia pharaonis</name>
    <dbReference type="NCBI Taxonomy" id="158019"/>
    <lineage>
        <taxon>Eukaryota</taxon>
        <taxon>Metazoa</taxon>
        <taxon>Spiralia</taxon>
        <taxon>Lophotrochozoa</taxon>
        <taxon>Mollusca</taxon>
        <taxon>Cephalopoda</taxon>
        <taxon>Coleoidea</taxon>
        <taxon>Decapodiformes</taxon>
        <taxon>Sepiida</taxon>
        <taxon>Sepiina</taxon>
        <taxon>Sepiidae</taxon>
        <taxon>Acanthosepion</taxon>
    </lineage>
</organism>
<feature type="compositionally biased region" description="Basic and acidic residues" evidence="1">
    <location>
        <begin position="133"/>
        <end position="150"/>
    </location>
</feature>
<sequence length="206" mass="22841">MKAGSGLRAGAARRPDRGGADQEPGAVPCRLAARRHRRQRRHDRRRAVADRRGASRRTVDRGNRISFGGRGDDRPFQGAGAGRVPDHRRHEHGPAADRQNWDMLLLAVVGVVAVKAVVTLFAVARRACPARRGGGDRVDDGPVRDDADRAGHRRPCAAHPAFDRQLLADGDRDRPDHHAAARQGRARHFAPDRKRAQRRWPLPRQS</sequence>
<proteinExistence type="predicted"/>
<evidence type="ECO:0000313" key="3">
    <source>
        <dbReference type="EMBL" id="CAE1297589.1"/>
    </source>
</evidence>
<accession>A0A812DA09</accession>
<comment type="caution">
    <text evidence="3">The sequence shown here is derived from an EMBL/GenBank/DDBJ whole genome shotgun (WGS) entry which is preliminary data.</text>
</comment>
<feature type="compositionally biased region" description="Basic and acidic residues" evidence="1">
    <location>
        <begin position="46"/>
        <end position="63"/>
    </location>
</feature>
<feature type="compositionally biased region" description="Basic residues" evidence="1">
    <location>
        <begin position="32"/>
        <end position="45"/>
    </location>
</feature>
<dbReference type="AlphaFoldDB" id="A0A812DA09"/>
<protein>
    <submittedName>
        <fullName evidence="3">Uncharacterized protein</fullName>
    </submittedName>
</protein>
<keyword evidence="2" id="KW-0812">Transmembrane</keyword>